<evidence type="ECO:0000256" key="13">
    <source>
        <dbReference type="ARBA" id="ARBA00023098"/>
    </source>
</evidence>
<keyword evidence="9" id="KW-0752">Steroid biosynthesis</keyword>
<evidence type="ECO:0000256" key="4">
    <source>
        <dbReference type="ARBA" id="ARBA00022548"/>
    </source>
</evidence>
<feature type="transmembrane region" description="Helical" evidence="21">
    <location>
        <begin position="137"/>
        <end position="155"/>
    </location>
</feature>
<feature type="transmembrane region" description="Helical" evidence="21">
    <location>
        <begin position="329"/>
        <end position="351"/>
    </location>
</feature>
<organism evidence="22 23">
    <name type="scientific">Bathycoccus prasinos</name>
    <dbReference type="NCBI Taxonomy" id="41875"/>
    <lineage>
        <taxon>Eukaryota</taxon>
        <taxon>Viridiplantae</taxon>
        <taxon>Chlorophyta</taxon>
        <taxon>Mamiellophyceae</taxon>
        <taxon>Mamiellales</taxon>
        <taxon>Bathycoccaceae</taxon>
        <taxon>Bathycoccus</taxon>
    </lineage>
</organism>
<proteinExistence type="inferred from homology"/>
<keyword evidence="16" id="KW-0753">Steroid metabolism</keyword>
<dbReference type="GO" id="GO:0005789">
    <property type="term" value="C:endoplasmic reticulum membrane"/>
    <property type="evidence" value="ECO:0007669"/>
    <property type="project" value="UniProtKB-SubCell"/>
</dbReference>
<sequence>MAAAGTSTRAARSSSRSRTGAGKKSSRKSPSPTPKSRKNKGIKKPSTTTTTTKKKKKKNAQEQEQHWGSGGDADKYGAFINAAGIILLIATTPFLAVMIWDVFVNRNGSVSNLVSSISRKTFKGYLKDMLPWPTKDAIVHLLSYATFEALLQLYLPGKKHFGPVTANGNIPEYKANGVLSLITTYAGFFAAWHFGLTSPKIVYDLFGEMLFAMSMFAIFFCLFLTFKGLYFPTDSDSGSNGSFLYDFYWGTELYPKFGPLNVKQFTNCRFGMMAWALLPVVFACYQYERDGFLADSVLACVILMCSYNAKFFYWETGYFNSMDIMHDRAGYYICWGCLVWVPSLYVSPALYISSIKPAVQLGTTKFCAIVVAGLLSIWINYDSDRQRQEARRTKGNMLVWGKKPRMIKAKYETIEGESKTHFHYLPEIAASFFWTLPAGFDKVVPYSYVIFLTILLFDRSVRDDRRCAAKYGTYWKQYCSIVPYKVIPGIF</sequence>
<dbReference type="GO" id="GO:0047598">
    <property type="term" value="F:7-dehydrocholesterol reductase activity"/>
    <property type="evidence" value="ECO:0007669"/>
    <property type="project" value="UniProtKB-EC"/>
</dbReference>
<evidence type="ECO:0000256" key="1">
    <source>
        <dbReference type="ARBA" id="ARBA00004477"/>
    </source>
</evidence>
<keyword evidence="7" id="KW-0256">Endoplasmic reticulum</keyword>
<comment type="subcellular location">
    <subcellularLocation>
        <location evidence="1">Endoplasmic reticulum membrane</location>
        <topology evidence="1">Multi-pass membrane protein</topology>
    </subcellularLocation>
</comment>
<feature type="transmembrane region" description="Helical" evidence="21">
    <location>
        <begin position="206"/>
        <end position="226"/>
    </location>
</feature>
<dbReference type="RefSeq" id="XP_007508802.1">
    <property type="nucleotide sequence ID" value="XM_007508740.1"/>
</dbReference>
<keyword evidence="12" id="KW-0756">Sterol biosynthesis</keyword>
<dbReference type="InterPro" id="IPR018083">
    <property type="entry name" value="Sterol_reductase_CS"/>
</dbReference>
<gene>
    <name evidence="22" type="ordered locus">Bathy15g00040</name>
</gene>
<keyword evidence="15" id="KW-1207">Sterol metabolism</keyword>
<evidence type="ECO:0000256" key="6">
    <source>
        <dbReference type="ARBA" id="ARBA00022778"/>
    </source>
</evidence>
<evidence type="ECO:0000256" key="9">
    <source>
        <dbReference type="ARBA" id="ARBA00022955"/>
    </source>
</evidence>
<evidence type="ECO:0000256" key="5">
    <source>
        <dbReference type="ARBA" id="ARBA00022692"/>
    </source>
</evidence>
<evidence type="ECO:0000313" key="22">
    <source>
        <dbReference type="EMBL" id="CCO19888.1"/>
    </source>
</evidence>
<name>K8FCV9_9CHLO</name>
<keyword evidence="14 21" id="KW-0472">Membrane</keyword>
<evidence type="ECO:0000256" key="17">
    <source>
        <dbReference type="ARBA" id="ARBA00038851"/>
    </source>
</evidence>
<keyword evidence="10 21" id="KW-1133">Transmembrane helix</keyword>
<evidence type="ECO:0000313" key="23">
    <source>
        <dbReference type="Proteomes" id="UP000198341"/>
    </source>
</evidence>
<dbReference type="PANTHER" id="PTHR21257">
    <property type="entry name" value="DELTA(14)-STEROL REDUCTASE"/>
    <property type="match status" value="1"/>
</dbReference>
<dbReference type="PANTHER" id="PTHR21257:SF38">
    <property type="entry name" value="7-DEHYDROCHOLESTEROL REDUCTASE"/>
    <property type="match status" value="1"/>
</dbReference>
<keyword evidence="13" id="KW-0443">Lipid metabolism</keyword>
<dbReference type="InterPro" id="IPR001171">
    <property type="entry name" value="ERG24_DHCR-like"/>
</dbReference>
<feature type="region of interest" description="Disordered" evidence="20">
    <location>
        <begin position="1"/>
        <end position="69"/>
    </location>
</feature>
<evidence type="ECO:0000256" key="14">
    <source>
        <dbReference type="ARBA" id="ARBA00023136"/>
    </source>
</evidence>
<protein>
    <recommendedName>
        <fullName evidence="18">7-dehydrocholesterol reductase</fullName>
        <ecNumber evidence="17">1.3.1.21</ecNumber>
    </recommendedName>
    <alternativeName>
        <fullName evidence="19">Sterol Delta(7)-reductase</fullName>
    </alternativeName>
</protein>
<comment type="similarity">
    <text evidence="2">Belongs to the ERG4/ERG24 family.</text>
</comment>
<dbReference type="EC" id="1.3.1.21" evidence="17"/>
<dbReference type="EMBL" id="FO082264">
    <property type="protein sequence ID" value="CCO19888.1"/>
    <property type="molecule type" value="Genomic_DNA"/>
</dbReference>
<dbReference type="PROSITE" id="PS01018">
    <property type="entry name" value="STEROL_REDUCT_2"/>
    <property type="match status" value="1"/>
</dbReference>
<dbReference type="SUPFAM" id="SSF103511">
    <property type="entry name" value="Chlorophyll a-b binding protein"/>
    <property type="match status" value="1"/>
</dbReference>
<reference evidence="22 23" key="1">
    <citation type="submission" date="2011-10" db="EMBL/GenBank/DDBJ databases">
        <authorList>
            <person name="Genoscope - CEA"/>
        </authorList>
    </citation>
    <scope>NUCLEOTIDE SEQUENCE [LARGE SCALE GENOMIC DNA]</scope>
    <source>
        <strain evidence="22 23">RCC 1105</strain>
    </source>
</reference>
<feature type="transmembrane region" description="Helical" evidence="21">
    <location>
        <begin position="175"/>
        <end position="194"/>
    </location>
</feature>
<dbReference type="GO" id="GO:0006695">
    <property type="term" value="P:cholesterol biosynthetic process"/>
    <property type="evidence" value="ECO:0007669"/>
    <property type="project" value="UniProtKB-KW"/>
</dbReference>
<dbReference type="STRING" id="41875.K8FCV9"/>
<evidence type="ECO:0000256" key="7">
    <source>
        <dbReference type="ARBA" id="ARBA00022824"/>
    </source>
</evidence>
<evidence type="ECO:0000256" key="15">
    <source>
        <dbReference type="ARBA" id="ARBA00023166"/>
    </source>
</evidence>
<evidence type="ECO:0000256" key="2">
    <source>
        <dbReference type="ARBA" id="ARBA00005402"/>
    </source>
</evidence>
<keyword evidence="4" id="KW-0153">Cholesterol metabolism</keyword>
<dbReference type="Pfam" id="PF01222">
    <property type="entry name" value="ERG4_ERG24"/>
    <property type="match status" value="1"/>
</dbReference>
<evidence type="ECO:0000256" key="21">
    <source>
        <dbReference type="SAM" id="Phobius"/>
    </source>
</evidence>
<dbReference type="GeneID" id="19011485"/>
<evidence type="ECO:0000256" key="18">
    <source>
        <dbReference type="ARBA" id="ARBA00039984"/>
    </source>
</evidence>
<feature type="transmembrane region" description="Helical" evidence="21">
    <location>
        <begin position="264"/>
        <end position="285"/>
    </location>
</feature>
<evidence type="ECO:0000256" key="20">
    <source>
        <dbReference type="SAM" id="MobiDB-lite"/>
    </source>
</evidence>
<evidence type="ECO:0000256" key="10">
    <source>
        <dbReference type="ARBA" id="ARBA00022989"/>
    </source>
</evidence>
<accession>K8FCV9</accession>
<dbReference type="eggNOG" id="KOG1435">
    <property type="taxonomic scope" value="Eukaryota"/>
</dbReference>
<keyword evidence="5 21" id="KW-0812">Transmembrane</keyword>
<evidence type="ECO:0000256" key="11">
    <source>
        <dbReference type="ARBA" id="ARBA00023002"/>
    </source>
</evidence>
<feature type="transmembrane region" description="Helical" evidence="21">
    <location>
        <begin position="292"/>
        <end position="309"/>
    </location>
</feature>
<dbReference type="Gene3D" id="1.20.120.1630">
    <property type="match status" value="1"/>
</dbReference>
<evidence type="ECO:0000256" key="16">
    <source>
        <dbReference type="ARBA" id="ARBA00023221"/>
    </source>
</evidence>
<keyword evidence="3" id="KW-0444">Lipid biosynthesis</keyword>
<dbReference type="KEGG" id="bpg:Bathy15g00040"/>
<keyword evidence="23" id="KW-1185">Reference proteome</keyword>
<evidence type="ECO:0000256" key="3">
    <source>
        <dbReference type="ARBA" id="ARBA00022516"/>
    </source>
</evidence>
<dbReference type="OrthoDB" id="5326588at2759"/>
<evidence type="ECO:0000256" key="12">
    <source>
        <dbReference type="ARBA" id="ARBA00023011"/>
    </source>
</evidence>
<evidence type="ECO:0000256" key="8">
    <source>
        <dbReference type="ARBA" id="ARBA00022857"/>
    </source>
</evidence>
<feature type="compositionally biased region" description="Low complexity" evidence="20">
    <location>
        <begin position="1"/>
        <end position="23"/>
    </location>
</feature>
<dbReference type="GO" id="GO:0016132">
    <property type="term" value="P:brassinosteroid biosynthetic process"/>
    <property type="evidence" value="ECO:0007669"/>
    <property type="project" value="TreeGrafter"/>
</dbReference>
<keyword evidence="11" id="KW-0560">Oxidoreductase</keyword>
<keyword evidence="8" id="KW-0521">NADP</keyword>
<feature type="transmembrane region" description="Helical" evidence="21">
    <location>
        <begin position="363"/>
        <end position="381"/>
    </location>
</feature>
<dbReference type="AlphaFoldDB" id="K8FCV9"/>
<dbReference type="Proteomes" id="UP000198341">
    <property type="component" value="Chromosome 15"/>
</dbReference>
<keyword evidence="6" id="KW-0152">Cholesterol biosynthesis</keyword>
<feature type="transmembrane region" description="Helical" evidence="21">
    <location>
        <begin position="78"/>
        <end position="103"/>
    </location>
</feature>
<evidence type="ECO:0000256" key="19">
    <source>
        <dbReference type="ARBA" id="ARBA00042688"/>
    </source>
</evidence>